<name>A0A517SKC8_9PLAN</name>
<protein>
    <submittedName>
        <fullName evidence="2">MerC mercury resistance protein</fullName>
    </submittedName>
</protein>
<gene>
    <name evidence="2" type="ORF">Pan44_46350</name>
</gene>
<keyword evidence="1" id="KW-1133">Transmembrane helix</keyword>
<evidence type="ECO:0000256" key="1">
    <source>
        <dbReference type="SAM" id="Phobius"/>
    </source>
</evidence>
<dbReference type="KEGG" id="ccos:Pan44_46350"/>
<sequence length="189" mass="19860">MAVGSRSWINLSGMFLSVACVIHCMLMPFCLASLPNWGLSWLVSPRVHQVLALLGMGIGMATLVPGWRVHRRSGMLFLAFAGPAIMNYAAFAGCECCAATPAGEGQTATSGCALSCCAGSNAQANANQAPTAVEEAALLGGLFGTWQWLWPHPTAFGATLLAWAHCLNGSCRRRCCAARTVELEVVSAQ</sequence>
<reference evidence="2 3" key="1">
    <citation type="submission" date="2019-02" db="EMBL/GenBank/DDBJ databases">
        <title>Deep-cultivation of Planctomycetes and their phenomic and genomic characterization uncovers novel biology.</title>
        <authorList>
            <person name="Wiegand S."/>
            <person name="Jogler M."/>
            <person name="Boedeker C."/>
            <person name="Pinto D."/>
            <person name="Vollmers J."/>
            <person name="Rivas-Marin E."/>
            <person name="Kohn T."/>
            <person name="Peeters S.H."/>
            <person name="Heuer A."/>
            <person name="Rast P."/>
            <person name="Oberbeckmann S."/>
            <person name="Bunk B."/>
            <person name="Jeske O."/>
            <person name="Meyerdierks A."/>
            <person name="Storesund J.E."/>
            <person name="Kallscheuer N."/>
            <person name="Luecker S."/>
            <person name="Lage O.M."/>
            <person name="Pohl T."/>
            <person name="Merkel B.J."/>
            <person name="Hornburger P."/>
            <person name="Mueller R.-W."/>
            <person name="Bruemmer F."/>
            <person name="Labrenz M."/>
            <person name="Spormann A.M."/>
            <person name="Op den Camp H."/>
            <person name="Overmann J."/>
            <person name="Amann R."/>
            <person name="Jetten M.S.M."/>
            <person name="Mascher T."/>
            <person name="Medema M.H."/>
            <person name="Devos D.P."/>
            <person name="Kaster A.-K."/>
            <person name="Ovreas L."/>
            <person name="Rohde M."/>
            <person name="Galperin M.Y."/>
            <person name="Jogler C."/>
        </authorList>
    </citation>
    <scope>NUCLEOTIDE SEQUENCE [LARGE SCALE GENOMIC DNA]</scope>
    <source>
        <strain evidence="2 3">Pan44</strain>
    </source>
</reference>
<dbReference type="OrthoDB" id="280284at2"/>
<dbReference type="EMBL" id="CP036271">
    <property type="protein sequence ID" value="QDT56579.1"/>
    <property type="molecule type" value="Genomic_DNA"/>
</dbReference>
<feature type="transmembrane region" description="Helical" evidence="1">
    <location>
        <begin position="74"/>
        <end position="91"/>
    </location>
</feature>
<dbReference type="Proteomes" id="UP000315700">
    <property type="component" value="Chromosome"/>
</dbReference>
<organism evidence="2 3">
    <name type="scientific">Caulifigura coniformis</name>
    <dbReference type="NCBI Taxonomy" id="2527983"/>
    <lineage>
        <taxon>Bacteria</taxon>
        <taxon>Pseudomonadati</taxon>
        <taxon>Planctomycetota</taxon>
        <taxon>Planctomycetia</taxon>
        <taxon>Planctomycetales</taxon>
        <taxon>Planctomycetaceae</taxon>
        <taxon>Caulifigura</taxon>
    </lineage>
</organism>
<dbReference type="AlphaFoldDB" id="A0A517SKC8"/>
<dbReference type="PROSITE" id="PS51257">
    <property type="entry name" value="PROKAR_LIPOPROTEIN"/>
    <property type="match status" value="1"/>
</dbReference>
<keyword evidence="3" id="KW-1185">Reference proteome</keyword>
<feature type="transmembrane region" description="Helical" evidence="1">
    <location>
        <begin position="46"/>
        <end position="67"/>
    </location>
</feature>
<dbReference type="GO" id="GO:0016020">
    <property type="term" value="C:membrane"/>
    <property type="evidence" value="ECO:0007669"/>
    <property type="project" value="InterPro"/>
</dbReference>
<evidence type="ECO:0000313" key="3">
    <source>
        <dbReference type="Proteomes" id="UP000315700"/>
    </source>
</evidence>
<keyword evidence="1" id="KW-0812">Transmembrane</keyword>
<dbReference type="InterPro" id="IPR004891">
    <property type="entry name" value="Mercury-R_MerC"/>
</dbReference>
<feature type="transmembrane region" description="Helical" evidence="1">
    <location>
        <begin position="12"/>
        <end position="34"/>
    </location>
</feature>
<dbReference type="Pfam" id="PF03203">
    <property type="entry name" value="MerC"/>
    <property type="match status" value="1"/>
</dbReference>
<evidence type="ECO:0000313" key="2">
    <source>
        <dbReference type="EMBL" id="QDT56579.1"/>
    </source>
</evidence>
<dbReference type="RefSeq" id="WP_145034040.1">
    <property type="nucleotide sequence ID" value="NZ_CP036271.1"/>
</dbReference>
<accession>A0A517SKC8</accession>
<dbReference type="InParanoid" id="A0A517SKC8"/>
<keyword evidence="1" id="KW-0472">Membrane</keyword>
<dbReference type="GO" id="GO:0015097">
    <property type="term" value="F:mercury ion transmembrane transporter activity"/>
    <property type="evidence" value="ECO:0007669"/>
    <property type="project" value="InterPro"/>
</dbReference>
<proteinExistence type="predicted"/>